<dbReference type="EMBL" id="CAJGYM010000059">
    <property type="protein sequence ID" value="CAD6195697.1"/>
    <property type="molecule type" value="Genomic_DNA"/>
</dbReference>
<sequence>MAFTSTRNLFHPTFKRFPTFLGSNTVSKRSKSINRAITRISIAAAVAQNCSIVRRKLAMKFLTAEVSTRRFGSTSG</sequence>
<accession>A0A8S1HL61</accession>
<evidence type="ECO:0000313" key="2">
    <source>
        <dbReference type="Proteomes" id="UP000835052"/>
    </source>
</evidence>
<keyword evidence="2" id="KW-1185">Reference proteome</keyword>
<name>A0A8S1HL61_9PELO</name>
<dbReference type="Proteomes" id="UP000835052">
    <property type="component" value="Unassembled WGS sequence"/>
</dbReference>
<protein>
    <submittedName>
        <fullName evidence="1">Uncharacterized protein</fullName>
    </submittedName>
</protein>
<dbReference type="AlphaFoldDB" id="A0A8S1HL61"/>
<proteinExistence type="predicted"/>
<organism evidence="1 2">
    <name type="scientific">Caenorhabditis auriculariae</name>
    <dbReference type="NCBI Taxonomy" id="2777116"/>
    <lineage>
        <taxon>Eukaryota</taxon>
        <taxon>Metazoa</taxon>
        <taxon>Ecdysozoa</taxon>
        <taxon>Nematoda</taxon>
        <taxon>Chromadorea</taxon>
        <taxon>Rhabditida</taxon>
        <taxon>Rhabditina</taxon>
        <taxon>Rhabditomorpha</taxon>
        <taxon>Rhabditoidea</taxon>
        <taxon>Rhabditidae</taxon>
        <taxon>Peloderinae</taxon>
        <taxon>Caenorhabditis</taxon>
    </lineage>
</organism>
<evidence type="ECO:0000313" key="1">
    <source>
        <dbReference type="EMBL" id="CAD6195697.1"/>
    </source>
</evidence>
<gene>
    <name evidence="1" type="ORF">CAUJ_LOCUS11616</name>
</gene>
<comment type="caution">
    <text evidence="1">The sequence shown here is derived from an EMBL/GenBank/DDBJ whole genome shotgun (WGS) entry which is preliminary data.</text>
</comment>
<reference evidence="1" key="1">
    <citation type="submission" date="2020-10" db="EMBL/GenBank/DDBJ databases">
        <authorList>
            <person name="Kikuchi T."/>
        </authorList>
    </citation>
    <scope>NUCLEOTIDE SEQUENCE</scope>
    <source>
        <strain evidence="1">NKZ352</strain>
    </source>
</reference>